<comment type="caution">
    <text evidence="8">The sequence shown here is derived from an EMBL/GenBank/DDBJ whole genome shotgun (WGS) entry which is preliminary data.</text>
</comment>
<keyword evidence="2 6" id="KW-0812">Transmembrane</keyword>
<organism evidence="8 9">
    <name type="scientific">Tribonema minus</name>
    <dbReference type="NCBI Taxonomy" id="303371"/>
    <lineage>
        <taxon>Eukaryota</taxon>
        <taxon>Sar</taxon>
        <taxon>Stramenopiles</taxon>
        <taxon>Ochrophyta</taxon>
        <taxon>PX clade</taxon>
        <taxon>Xanthophyceae</taxon>
        <taxon>Tribonematales</taxon>
        <taxon>Tribonemataceae</taxon>
        <taxon>Tribonema</taxon>
    </lineage>
</organism>
<keyword evidence="3 6" id="KW-1133">Transmembrane helix</keyword>
<reference evidence="8" key="1">
    <citation type="submission" date="2021-02" db="EMBL/GenBank/DDBJ databases">
        <title>First Annotated Genome of the Yellow-green Alga Tribonema minus.</title>
        <authorList>
            <person name="Mahan K.M."/>
        </authorList>
    </citation>
    <scope>NUCLEOTIDE SEQUENCE</scope>
    <source>
        <strain evidence="8">UTEX B ZZ1240</strain>
    </source>
</reference>
<dbReference type="InterPro" id="IPR036513">
    <property type="entry name" value="STAS_dom_sf"/>
</dbReference>
<evidence type="ECO:0000256" key="2">
    <source>
        <dbReference type="ARBA" id="ARBA00022692"/>
    </source>
</evidence>
<feature type="transmembrane region" description="Helical" evidence="6">
    <location>
        <begin position="505"/>
        <end position="522"/>
    </location>
</feature>
<feature type="transmembrane region" description="Helical" evidence="6">
    <location>
        <begin position="387"/>
        <end position="408"/>
    </location>
</feature>
<feature type="transmembrane region" description="Helical" evidence="6">
    <location>
        <begin position="414"/>
        <end position="445"/>
    </location>
</feature>
<dbReference type="Gene3D" id="3.30.750.24">
    <property type="entry name" value="STAS domain"/>
    <property type="match status" value="1"/>
</dbReference>
<evidence type="ECO:0000256" key="5">
    <source>
        <dbReference type="SAM" id="MobiDB-lite"/>
    </source>
</evidence>
<feature type="region of interest" description="Disordered" evidence="5">
    <location>
        <begin position="668"/>
        <end position="712"/>
    </location>
</feature>
<accession>A0A835YQ02</accession>
<feature type="transmembrane region" description="Helical" evidence="6">
    <location>
        <begin position="299"/>
        <end position="318"/>
    </location>
</feature>
<feature type="transmembrane region" description="Helical" evidence="6">
    <location>
        <begin position="243"/>
        <end position="265"/>
    </location>
</feature>
<dbReference type="OrthoDB" id="288203at2759"/>
<evidence type="ECO:0000256" key="3">
    <source>
        <dbReference type="ARBA" id="ARBA00022989"/>
    </source>
</evidence>
<sequence>MGVLANMQNIMKGVSVAPRSVGSWLASNKTELLSGIAVALTMVPTSVAFAFLAEMDPQDGLTGAWMISLAMAVLGTRPGMVYCNAGAVAAVIAPLVREKGQMSAYAYYAFNFAGIIMAVPGLLRSAYAYYAFIFAGIIMAVLGLLRVGRLLRLLPASVMVGFVNGLSIVVFMAQFRQFQNPQAVASNGDSGGAIGGGSARRLNSFDVLSAGNWIAGTELYWMLGNVAVTMVVSIMAPRIIRKVPAALFAIVASCAFEWGVTRAAAGASTNLLRDVAPISGSLPIPIWLDRAQQLPPLDGALLGAVMPTAITVAAIALIESLGMVRYVTELADSGAAKTQRTKAPPDLRREAFWLGATNSVIGVFGAQGGCSEMGLGQLNLKSGGTRWVSSALAGILTLLVLVAASPVLEIIPVAGFAGIMFAVALVSFEWSSLWLLAAAALPLSWRNAVLRRHKLKKPLSWRNAVMQRHKLKKIPCVDALIIALIPRVDALIIAVVTVITPLMDLAIAVAIGCGIAALAFAWQSADKLNFNIYTRPALPSEGSGTGSVKVYELRGLLYYAAVEKFVGAFDVLGDPPEVELCLLQAELCDYSAMQAISTLSERYSNVGKHLRIRALKPSTLRVMGKQEALLAPGLLNVTFSPQNQEEHLHAPHLDVAEHLHAPHLDIVRASGNTSDDDSDSSSSDARAAADAAAAAAAAEDAEPRIARQVSHQTPWRVDEGGRALLPLLLLLSTEHWCGSSARSCRGRVGDHVEGSKSNPVNTWRQLMRQSSSGGGDGSSGGHEGGDGGGGGDGGDDDGGGRPCASQRVRNVGRYTAATDVGSQCSEAAVAAVAEVAAVAAMAWRQQWRRRWRQRRRRRQRRAEGCVATHRDAWQGRACVGT</sequence>
<feature type="compositionally biased region" description="Polar residues" evidence="5">
    <location>
        <begin position="755"/>
        <end position="769"/>
    </location>
</feature>
<dbReference type="InterPro" id="IPR052706">
    <property type="entry name" value="Membrane-Transporter-like"/>
</dbReference>
<feature type="transmembrane region" description="Helical" evidence="6">
    <location>
        <begin position="65"/>
        <end position="93"/>
    </location>
</feature>
<evidence type="ECO:0000256" key="1">
    <source>
        <dbReference type="ARBA" id="ARBA00004141"/>
    </source>
</evidence>
<feature type="transmembrane region" description="Helical" evidence="6">
    <location>
        <begin position="129"/>
        <end position="147"/>
    </location>
</feature>
<dbReference type="AlphaFoldDB" id="A0A835YQ02"/>
<comment type="subcellular location">
    <subcellularLocation>
        <location evidence="1">Membrane</location>
        <topology evidence="1">Multi-pass membrane protein</topology>
    </subcellularLocation>
</comment>
<evidence type="ECO:0000313" key="8">
    <source>
        <dbReference type="EMBL" id="KAG5178956.1"/>
    </source>
</evidence>
<keyword evidence="4 6" id="KW-0472">Membrane</keyword>
<evidence type="ECO:0000256" key="6">
    <source>
        <dbReference type="SAM" id="Phobius"/>
    </source>
</evidence>
<feature type="region of interest" description="Disordered" evidence="5">
    <location>
        <begin position="742"/>
        <end position="805"/>
    </location>
</feature>
<dbReference type="GO" id="GO:0016020">
    <property type="term" value="C:membrane"/>
    <property type="evidence" value="ECO:0007669"/>
    <property type="project" value="UniProtKB-SubCell"/>
</dbReference>
<keyword evidence="9" id="KW-1185">Reference proteome</keyword>
<feature type="transmembrane region" description="Helical" evidence="6">
    <location>
        <begin position="219"/>
        <end position="236"/>
    </location>
</feature>
<dbReference type="Pfam" id="PF00916">
    <property type="entry name" value="Sulfate_transp"/>
    <property type="match status" value="1"/>
</dbReference>
<feature type="transmembrane region" description="Helical" evidence="6">
    <location>
        <begin position="105"/>
        <end position="123"/>
    </location>
</feature>
<feature type="compositionally biased region" description="Gly residues" evidence="5">
    <location>
        <begin position="772"/>
        <end position="792"/>
    </location>
</feature>
<dbReference type="PANTHER" id="PTHR43310">
    <property type="entry name" value="SULFATE TRANSPORTER YBAR-RELATED"/>
    <property type="match status" value="1"/>
</dbReference>
<name>A0A835YQ02_9STRA</name>
<evidence type="ECO:0000313" key="9">
    <source>
        <dbReference type="Proteomes" id="UP000664859"/>
    </source>
</evidence>
<dbReference type="SUPFAM" id="SSF52091">
    <property type="entry name" value="SpoIIaa-like"/>
    <property type="match status" value="1"/>
</dbReference>
<gene>
    <name evidence="8" type="ORF">JKP88DRAFT_350103</name>
</gene>
<evidence type="ECO:0000256" key="4">
    <source>
        <dbReference type="ARBA" id="ARBA00023136"/>
    </source>
</evidence>
<feature type="compositionally biased region" description="Low complexity" evidence="5">
    <location>
        <begin position="680"/>
        <end position="698"/>
    </location>
</feature>
<evidence type="ECO:0000259" key="7">
    <source>
        <dbReference type="Pfam" id="PF00916"/>
    </source>
</evidence>
<proteinExistence type="predicted"/>
<protein>
    <submittedName>
        <fullName evidence="8">Sulfate transporter family-domain-containing protein</fullName>
    </submittedName>
</protein>
<feature type="domain" description="SLC26A/SulP transporter" evidence="7">
    <location>
        <begin position="30"/>
        <end position="434"/>
    </location>
</feature>
<feature type="transmembrane region" description="Helical" evidence="6">
    <location>
        <begin position="154"/>
        <end position="175"/>
    </location>
</feature>
<dbReference type="EMBL" id="JAFCMP010000510">
    <property type="protein sequence ID" value="KAG5178956.1"/>
    <property type="molecule type" value="Genomic_DNA"/>
</dbReference>
<feature type="transmembrane region" description="Helical" evidence="6">
    <location>
        <begin position="32"/>
        <end position="53"/>
    </location>
</feature>
<dbReference type="Proteomes" id="UP000664859">
    <property type="component" value="Unassembled WGS sequence"/>
</dbReference>
<dbReference type="PANTHER" id="PTHR43310:SF1">
    <property type="entry name" value="SULFATE TRANSPORTER YBAR-RELATED"/>
    <property type="match status" value="1"/>
</dbReference>
<dbReference type="InterPro" id="IPR011547">
    <property type="entry name" value="SLC26A/SulP_dom"/>
</dbReference>